<dbReference type="RefSeq" id="WP_132074412.1">
    <property type="nucleotide sequence ID" value="NZ_DAIMLW010000386.1"/>
</dbReference>
<dbReference type="EMBL" id="SLUI01000001">
    <property type="protein sequence ID" value="TCL40081.1"/>
    <property type="molecule type" value="Genomic_DNA"/>
</dbReference>
<evidence type="ECO:0000256" key="4">
    <source>
        <dbReference type="ARBA" id="ARBA00022553"/>
    </source>
</evidence>
<dbReference type="NCBIfam" id="TIGR00377">
    <property type="entry name" value="ant_ant_sig"/>
    <property type="match status" value="1"/>
</dbReference>
<dbReference type="GO" id="GO:0030435">
    <property type="term" value="P:sporulation resulting in formation of a cellular spore"/>
    <property type="evidence" value="ECO:0007669"/>
    <property type="project" value="UniProtKB-KW"/>
</dbReference>
<evidence type="ECO:0000256" key="3">
    <source>
        <dbReference type="ARBA" id="ARBA00020784"/>
    </source>
</evidence>
<keyword evidence="4" id="KW-0597">Phosphoprotein</keyword>
<dbReference type="Gene3D" id="3.30.750.24">
    <property type="entry name" value="STAS domain"/>
    <property type="match status" value="1"/>
</dbReference>
<sequence length="111" mass="12265">MKLLTDMKQGVLLVRIEGEFDMHGADEFRRQVDDALDVSGVRNILLNLENVSFIDSSGLGVILGRYKRISTAGGQMMAAHVQPQVARILEVSGLFRIIGLCDTETEALSRF</sequence>
<evidence type="ECO:0000313" key="8">
    <source>
        <dbReference type="EMBL" id="TCL40081.1"/>
    </source>
</evidence>
<dbReference type="NCBIfam" id="TIGR02886">
    <property type="entry name" value="spore_II_AA"/>
    <property type="match status" value="1"/>
</dbReference>
<keyword evidence="5" id="KW-0749">Sporulation</keyword>
<dbReference type="PANTHER" id="PTHR33495">
    <property type="entry name" value="ANTI-SIGMA FACTOR ANTAGONIST TM_1081-RELATED-RELATED"/>
    <property type="match status" value="1"/>
</dbReference>
<evidence type="ECO:0000256" key="6">
    <source>
        <dbReference type="RuleBase" id="RU003749"/>
    </source>
</evidence>
<dbReference type="GO" id="GO:0045152">
    <property type="term" value="F:antisigma factor binding"/>
    <property type="evidence" value="ECO:0007669"/>
    <property type="project" value="InterPro"/>
</dbReference>
<dbReference type="PROSITE" id="PS50801">
    <property type="entry name" value="STAS"/>
    <property type="match status" value="1"/>
</dbReference>
<dbReference type="PANTHER" id="PTHR33495:SF2">
    <property type="entry name" value="ANTI-SIGMA FACTOR ANTAGONIST TM_1081-RELATED"/>
    <property type="match status" value="1"/>
</dbReference>
<dbReference type="InterPro" id="IPR003658">
    <property type="entry name" value="Anti-sigma_ant"/>
</dbReference>
<protein>
    <recommendedName>
        <fullName evidence="3 6">Anti-sigma F factor antagonist</fullName>
    </recommendedName>
    <alternativeName>
        <fullName evidence="6">Stage II sporulation protein</fullName>
    </alternativeName>
</protein>
<evidence type="ECO:0000313" key="9">
    <source>
        <dbReference type="Proteomes" id="UP000295063"/>
    </source>
</evidence>
<feature type="domain" description="STAS" evidence="7">
    <location>
        <begin position="1"/>
        <end position="111"/>
    </location>
</feature>
<organism evidence="8 9">
    <name type="scientific">Anaerospora hongkongensis</name>
    <dbReference type="NCBI Taxonomy" id="244830"/>
    <lineage>
        <taxon>Bacteria</taxon>
        <taxon>Bacillati</taxon>
        <taxon>Bacillota</taxon>
        <taxon>Negativicutes</taxon>
        <taxon>Selenomonadales</taxon>
        <taxon>Sporomusaceae</taxon>
        <taxon>Anaerospora</taxon>
    </lineage>
</organism>
<dbReference type="SUPFAM" id="SSF52091">
    <property type="entry name" value="SpoIIaa-like"/>
    <property type="match status" value="1"/>
</dbReference>
<evidence type="ECO:0000259" key="7">
    <source>
        <dbReference type="PROSITE" id="PS50801"/>
    </source>
</evidence>
<keyword evidence="9" id="KW-1185">Reference proteome</keyword>
<comment type="similarity">
    <text evidence="2 6">Belongs to the anti-sigma-factor antagonist family.</text>
</comment>
<evidence type="ECO:0000256" key="2">
    <source>
        <dbReference type="ARBA" id="ARBA00009013"/>
    </source>
</evidence>
<dbReference type="InterPro" id="IPR002645">
    <property type="entry name" value="STAS_dom"/>
</dbReference>
<dbReference type="InterPro" id="IPR014237">
    <property type="entry name" value="Anti-sigma_F_ant"/>
</dbReference>
<dbReference type="Proteomes" id="UP000295063">
    <property type="component" value="Unassembled WGS sequence"/>
</dbReference>
<dbReference type="Pfam" id="PF01740">
    <property type="entry name" value="STAS"/>
    <property type="match status" value="1"/>
</dbReference>
<dbReference type="AlphaFoldDB" id="A0A4R1QC94"/>
<comment type="function">
    <text evidence="1">In the phosphorylated form it could act as an anti-anti-sigma factor that counteracts SpoIIAB and thus releases sigma f from inhibition.</text>
</comment>
<comment type="caution">
    <text evidence="8">The sequence shown here is derived from an EMBL/GenBank/DDBJ whole genome shotgun (WGS) entry which is preliminary data.</text>
</comment>
<dbReference type="OrthoDB" id="9796601at2"/>
<dbReference type="GO" id="GO:0043856">
    <property type="term" value="F:anti-sigma factor antagonist activity"/>
    <property type="evidence" value="ECO:0007669"/>
    <property type="project" value="InterPro"/>
</dbReference>
<dbReference type="InterPro" id="IPR036513">
    <property type="entry name" value="STAS_dom_sf"/>
</dbReference>
<gene>
    <name evidence="8" type="ORF">EV210_101282</name>
</gene>
<proteinExistence type="inferred from homology"/>
<evidence type="ECO:0000256" key="1">
    <source>
        <dbReference type="ARBA" id="ARBA00001976"/>
    </source>
</evidence>
<name>A0A4R1QC94_9FIRM</name>
<reference evidence="8 9" key="1">
    <citation type="submission" date="2019-03" db="EMBL/GenBank/DDBJ databases">
        <title>Genomic Encyclopedia of Type Strains, Phase IV (KMG-IV): sequencing the most valuable type-strain genomes for metagenomic binning, comparative biology and taxonomic classification.</title>
        <authorList>
            <person name="Goeker M."/>
        </authorList>
    </citation>
    <scope>NUCLEOTIDE SEQUENCE [LARGE SCALE GENOMIC DNA]</scope>
    <source>
        <strain evidence="8 9">DSM 15969</strain>
    </source>
</reference>
<accession>A0A4R1QC94</accession>
<evidence type="ECO:0000256" key="5">
    <source>
        <dbReference type="ARBA" id="ARBA00022969"/>
    </source>
</evidence>
<dbReference type="CDD" id="cd07043">
    <property type="entry name" value="STAS_anti-anti-sigma_factors"/>
    <property type="match status" value="1"/>
</dbReference>